<sequence length="145" mass="17287">MIKKYLEARIHIPINETRGNYVNEKVDWIVNDLQQFLSINNGIIIDQEVFEKEIVYTSSRNEDFTKEEILSFIENWMTTKEPFASFSGQLYEFAKDDIYELLINNFDGKHPNQALQFFDEDEKMTIMQRLNVRIEKLMGLTLTEY</sequence>
<comment type="caution">
    <text evidence="1">The sequence shown here is derived from an EMBL/GenBank/DDBJ whole genome shotgun (WGS) entry which is preliminary data.</text>
</comment>
<protein>
    <submittedName>
        <fullName evidence="1">Uncharacterized protein</fullName>
    </submittedName>
</protein>
<evidence type="ECO:0000313" key="1">
    <source>
        <dbReference type="EMBL" id="KZS44964.1"/>
    </source>
</evidence>
<keyword evidence="2" id="KW-1185">Reference proteome</keyword>
<dbReference type="Proteomes" id="UP000076796">
    <property type="component" value="Unassembled WGS sequence"/>
</dbReference>
<name>A0A163GGQ0_9BACL</name>
<accession>A0A163GGQ0</accession>
<reference evidence="1" key="1">
    <citation type="journal article" date="2016" name="Genome Announc.">
        <title>Draft genomes of two strains of Paenibacillus glucanolyticus with capability to degrade lignocellulose.</title>
        <authorList>
            <person name="Mathews S.L."/>
            <person name="Pawlak J."/>
            <person name="Grunden A.M."/>
        </authorList>
    </citation>
    <scope>NUCLEOTIDE SEQUENCE [LARGE SCALE GENOMIC DNA]</scope>
    <source>
        <strain evidence="1">SLM1</strain>
    </source>
</reference>
<evidence type="ECO:0000313" key="2">
    <source>
        <dbReference type="Proteomes" id="UP000076796"/>
    </source>
</evidence>
<dbReference type="OrthoDB" id="9962832at2"/>
<organism evidence="1 2">
    <name type="scientific">Paenibacillus glucanolyticus</name>
    <dbReference type="NCBI Taxonomy" id="59843"/>
    <lineage>
        <taxon>Bacteria</taxon>
        <taxon>Bacillati</taxon>
        <taxon>Bacillota</taxon>
        <taxon>Bacilli</taxon>
        <taxon>Bacillales</taxon>
        <taxon>Paenibacillaceae</taxon>
        <taxon>Paenibacillus</taxon>
    </lineage>
</organism>
<dbReference type="AlphaFoldDB" id="A0A163GGQ0"/>
<proteinExistence type="predicted"/>
<gene>
    <name evidence="1" type="ORF">AWU65_03010</name>
</gene>
<dbReference type="EMBL" id="LWMH01000001">
    <property type="protein sequence ID" value="KZS44964.1"/>
    <property type="molecule type" value="Genomic_DNA"/>
</dbReference>
<dbReference type="RefSeq" id="WP_063477468.1">
    <property type="nucleotide sequence ID" value="NZ_JBCMWP010000019.1"/>
</dbReference>